<dbReference type="EMBL" id="CM023471">
    <property type="protein sequence ID" value="KAH7966398.1"/>
    <property type="molecule type" value="Genomic_DNA"/>
</dbReference>
<accession>A0ACB8DEH6</accession>
<organism evidence="1 2">
    <name type="scientific">Dermacentor silvarum</name>
    <name type="common">Tick</name>
    <dbReference type="NCBI Taxonomy" id="543639"/>
    <lineage>
        <taxon>Eukaryota</taxon>
        <taxon>Metazoa</taxon>
        <taxon>Ecdysozoa</taxon>
        <taxon>Arthropoda</taxon>
        <taxon>Chelicerata</taxon>
        <taxon>Arachnida</taxon>
        <taxon>Acari</taxon>
        <taxon>Parasitiformes</taxon>
        <taxon>Ixodida</taxon>
        <taxon>Ixodoidea</taxon>
        <taxon>Ixodidae</taxon>
        <taxon>Rhipicephalinae</taxon>
        <taxon>Dermacentor</taxon>
    </lineage>
</organism>
<comment type="caution">
    <text evidence="1">The sequence shown here is derived from an EMBL/GenBank/DDBJ whole genome shotgun (WGS) entry which is preliminary data.</text>
</comment>
<gene>
    <name evidence="1" type="ORF">HPB49_015926</name>
</gene>
<evidence type="ECO:0000313" key="1">
    <source>
        <dbReference type="EMBL" id="KAH7966398.1"/>
    </source>
</evidence>
<proteinExistence type="predicted"/>
<reference evidence="1" key="1">
    <citation type="submission" date="2020-05" db="EMBL/GenBank/DDBJ databases">
        <title>Large-scale comparative analyses of tick genomes elucidate their genetic diversity and vector capacities.</title>
        <authorList>
            <person name="Jia N."/>
            <person name="Wang J."/>
            <person name="Shi W."/>
            <person name="Du L."/>
            <person name="Sun Y."/>
            <person name="Zhan W."/>
            <person name="Jiang J."/>
            <person name="Wang Q."/>
            <person name="Zhang B."/>
            <person name="Ji P."/>
            <person name="Sakyi L.B."/>
            <person name="Cui X."/>
            <person name="Yuan T."/>
            <person name="Jiang B."/>
            <person name="Yang W."/>
            <person name="Lam T.T.-Y."/>
            <person name="Chang Q."/>
            <person name="Ding S."/>
            <person name="Wang X."/>
            <person name="Zhu J."/>
            <person name="Ruan X."/>
            <person name="Zhao L."/>
            <person name="Wei J."/>
            <person name="Que T."/>
            <person name="Du C."/>
            <person name="Cheng J."/>
            <person name="Dai P."/>
            <person name="Han X."/>
            <person name="Huang E."/>
            <person name="Gao Y."/>
            <person name="Liu J."/>
            <person name="Shao H."/>
            <person name="Ye R."/>
            <person name="Li L."/>
            <person name="Wei W."/>
            <person name="Wang X."/>
            <person name="Wang C."/>
            <person name="Yang T."/>
            <person name="Huo Q."/>
            <person name="Li W."/>
            <person name="Guo W."/>
            <person name="Chen H."/>
            <person name="Zhou L."/>
            <person name="Ni X."/>
            <person name="Tian J."/>
            <person name="Zhou Y."/>
            <person name="Sheng Y."/>
            <person name="Liu T."/>
            <person name="Pan Y."/>
            <person name="Xia L."/>
            <person name="Li J."/>
            <person name="Zhao F."/>
            <person name="Cao W."/>
        </authorList>
    </citation>
    <scope>NUCLEOTIDE SEQUENCE</scope>
    <source>
        <strain evidence="1">Dsil-2018</strain>
    </source>
</reference>
<name>A0ACB8DEH6_DERSI</name>
<protein>
    <submittedName>
        <fullName evidence="1">Uncharacterized protein</fullName>
    </submittedName>
</protein>
<sequence length="240" mass="25847">MIRVLATGHRGAVRRAVKTLRAGHIMWSYAGCKTAIYDPGHRKSNTPGAVETVVRGVGGRVVILDCGAVLYSTAAALTICCQGAECGAVIASPDMYTPWWSAVERGISSRRESSSRTICRMVKGRSRQGLPASGSRRLASPSHSDVLLWRLCPALSCWVVQWVSIPRVDDDLASEVVLGVNLDDGSELPPIFGHRGGGLDAPENTLAAFREAKNNNASGIKFDLSFTWDNVAVIFHDQTL</sequence>
<keyword evidence="2" id="KW-1185">Reference proteome</keyword>
<dbReference type="Proteomes" id="UP000821865">
    <property type="component" value="Chromosome 2"/>
</dbReference>
<evidence type="ECO:0000313" key="2">
    <source>
        <dbReference type="Proteomes" id="UP000821865"/>
    </source>
</evidence>